<protein>
    <submittedName>
        <fullName evidence="1">Uncharacterized protein</fullName>
    </submittedName>
</protein>
<name>A0ABR3JCJ5_9AGAR</name>
<gene>
    <name evidence="1" type="ORF">HGRIS_004522</name>
</gene>
<reference evidence="2" key="1">
    <citation type="submission" date="2024-06" db="EMBL/GenBank/DDBJ databases">
        <title>Multi-omics analyses provide insights into the biosynthesis of the anticancer antibiotic pleurotin in Hohenbuehelia grisea.</title>
        <authorList>
            <person name="Weaver J.A."/>
            <person name="Alberti F."/>
        </authorList>
    </citation>
    <scope>NUCLEOTIDE SEQUENCE [LARGE SCALE GENOMIC DNA]</scope>
    <source>
        <strain evidence="2">T-177</strain>
    </source>
</reference>
<sequence length="97" mass="11107">MLLPSIPLPPQAYLCQARRVVSARHRSRHLVHLPPLRLHSLSRYPRALLQLAHRIIVRLILRAQRSVLAPGEEECLLGLLPRGVRLVEDFARLGFEL</sequence>
<organism evidence="1 2">
    <name type="scientific">Hohenbuehelia grisea</name>
    <dbReference type="NCBI Taxonomy" id="104357"/>
    <lineage>
        <taxon>Eukaryota</taxon>
        <taxon>Fungi</taxon>
        <taxon>Dikarya</taxon>
        <taxon>Basidiomycota</taxon>
        <taxon>Agaricomycotina</taxon>
        <taxon>Agaricomycetes</taxon>
        <taxon>Agaricomycetidae</taxon>
        <taxon>Agaricales</taxon>
        <taxon>Pleurotineae</taxon>
        <taxon>Pleurotaceae</taxon>
        <taxon>Hohenbuehelia</taxon>
    </lineage>
</organism>
<dbReference type="Proteomes" id="UP001556367">
    <property type="component" value="Unassembled WGS sequence"/>
</dbReference>
<keyword evidence="2" id="KW-1185">Reference proteome</keyword>
<accession>A0ABR3JCJ5</accession>
<evidence type="ECO:0000313" key="1">
    <source>
        <dbReference type="EMBL" id="KAL0953272.1"/>
    </source>
</evidence>
<dbReference type="EMBL" id="JASNQZ010000008">
    <property type="protein sequence ID" value="KAL0953272.1"/>
    <property type="molecule type" value="Genomic_DNA"/>
</dbReference>
<proteinExistence type="predicted"/>
<evidence type="ECO:0000313" key="2">
    <source>
        <dbReference type="Proteomes" id="UP001556367"/>
    </source>
</evidence>
<comment type="caution">
    <text evidence="1">The sequence shown here is derived from an EMBL/GenBank/DDBJ whole genome shotgun (WGS) entry which is preliminary data.</text>
</comment>